<evidence type="ECO:0000313" key="1">
    <source>
        <dbReference type="EMBL" id="MCW9706107.1"/>
    </source>
</evidence>
<keyword evidence="2" id="KW-1185">Reference proteome</keyword>
<dbReference type="Proteomes" id="UP001207918">
    <property type="component" value="Unassembled WGS sequence"/>
</dbReference>
<proteinExistence type="predicted"/>
<dbReference type="RefSeq" id="WP_265764804.1">
    <property type="nucleotide sequence ID" value="NZ_JAGGJA010000002.1"/>
</dbReference>
<dbReference type="PANTHER" id="PTHR38471">
    <property type="entry name" value="FOUR HELIX BUNDLE PROTEIN"/>
    <property type="match status" value="1"/>
</dbReference>
<dbReference type="Gene3D" id="1.20.1440.60">
    <property type="entry name" value="23S rRNA-intervening sequence"/>
    <property type="match status" value="1"/>
</dbReference>
<protein>
    <submittedName>
        <fullName evidence="1">Four helix bundle protein</fullName>
    </submittedName>
</protein>
<accession>A0ABT3PJM5</accession>
<organism evidence="1 2">
    <name type="scientific">Fodinibius salsisoli</name>
    <dbReference type="NCBI Taxonomy" id="2820877"/>
    <lineage>
        <taxon>Bacteria</taxon>
        <taxon>Pseudomonadati</taxon>
        <taxon>Balneolota</taxon>
        <taxon>Balneolia</taxon>
        <taxon>Balneolales</taxon>
        <taxon>Balneolaceae</taxon>
        <taxon>Fodinibius</taxon>
    </lineage>
</organism>
<dbReference type="PANTHER" id="PTHR38471:SF2">
    <property type="entry name" value="FOUR HELIX BUNDLE PROTEIN"/>
    <property type="match status" value="1"/>
</dbReference>
<sequence>MNKFKDLEIWKRAVALATKIYEETSTFPKTEKYGLVSQLRRCVVSIGSNIAEGAGRNTNKDFKRFLSIAYASSYELETQIIIASNLDYISSSVNKELCEEIDELQKMIYVFSNKLKLK</sequence>
<evidence type="ECO:0000313" key="2">
    <source>
        <dbReference type="Proteomes" id="UP001207918"/>
    </source>
</evidence>
<dbReference type="SUPFAM" id="SSF158446">
    <property type="entry name" value="IVS-encoded protein-like"/>
    <property type="match status" value="1"/>
</dbReference>
<dbReference type="NCBIfam" id="TIGR02436">
    <property type="entry name" value="four helix bundle protein"/>
    <property type="match status" value="1"/>
</dbReference>
<dbReference type="Pfam" id="PF05635">
    <property type="entry name" value="23S_rRNA_IVP"/>
    <property type="match status" value="1"/>
</dbReference>
<dbReference type="InterPro" id="IPR036583">
    <property type="entry name" value="23S_rRNA_IVS_sf"/>
</dbReference>
<name>A0ABT3PJM5_9BACT</name>
<dbReference type="EMBL" id="JAGGJA010000002">
    <property type="protein sequence ID" value="MCW9706107.1"/>
    <property type="molecule type" value="Genomic_DNA"/>
</dbReference>
<dbReference type="CDD" id="cd16377">
    <property type="entry name" value="23S_rRNA_IVP_like"/>
    <property type="match status" value="1"/>
</dbReference>
<comment type="caution">
    <text evidence="1">The sequence shown here is derived from an EMBL/GenBank/DDBJ whole genome shotgun (WGS) entry which is preliminary data.</text>
</comment>
<dbReference type="InterPro" id="IPR012657">
    <property type="entry name" value="23S_rRNA-intervening_sequence"/>
</dbReference>
<reference evidence="1 2" key="1">
    <citation type="submission" date="2021-03" db="EMBL/GenBank/DDBJ databases">
        <title>Aliifodinibius sp. nov., a new bacterium isolated from saline soil.</title>
        <authorList>
            <person name="Galisteo C."/>
            <person name="De La Haba R."/>
            <person name="Sanchez-Porro C."/>
            <person name="Ventosa A."/>
        </authorList>
    </citation>
    <scope>NUCLEOTIDE SEQUENCE [LARGE SCALE GENOMIC DNA]</scope>
    <source>
        <strain evidence="1 2">1BSP15-2V2</strain>
    </source>
</reference>
<gene>
    <name evidence="1" type="ORF">J6I44_04550</name>
</gene>